<dbReference type="AlphaFoldDB" id="A0A3N0CKE9"/>
<dbReference type="EMBL" id="RJSE01000006">
    <property type="protein sequence ID" value="RNL63751.1"/>
    <property type="molecule type" value="Genomic_DNA"/>
</dbReference>
<evidence type="ECO:0000313" key="1">
    <source>
        <dbReference type="EMBL" id="RNL63751.1"/>
    </source>
</evidence>
<dbReference type="RefSeq" id="WP_123227138.1">
    <property type="nucleotide sequence ID" value="NZ_RJSE01000006.1"/>
</dbReference>
<dbReference type="SUPFAM" id="SSF51905">
    <property type="entry name" value="FAD/NAD(P)-binding domain"/>
    <property type="match status" value="1"/>
</dbReference>
<dbReference type="Gene3D" id="3.50.50.60">
    <property type="entry name" value="FAD/NAD(P)-binding domain"/>
    <property type="match status" value="3"/>
</dbReference>
<name>A0A3N0CKE9_9ACTN</name>
<sequence>MTSPRIVIIGAGFGGLGAAIELLQHGFTDVTVLEKAADLGGVWRDNTYPNAACDVPSSLYSWSFAPNPGWARRYSGQADILAYIDQVAGRFGLRERIRTGVEVTAATYDEARATWQLDLGTGETLEADFLISAVGQLSRPVVPRIPGAETFAGPAFHSAEWDHSVDLAGKRVVVLGTGASAIQFVPGIQPVAGRVTVFQRSAPYVVPKPDRGYTRAHHRAFARLPRTQAWGRTLTWFASEQLNKSLTGTNPMKSVLEKAWRLHLRRQVRDPELRAKLRPDYPIGCKRLLFSNDWYPALAADNVEVVTSDAVEILPDGVRDADGTVHEADVIIYGTGFAATEFLAPMTITGVGGLDLAKAWADGARAYFGISVPGFPNLGIVYGPNTNLGGSSIINMMESQAGFVRQLVQAVHVSGGSIDVRPETEERFDAEIQERLAASVWGGCTSWYRDEAGRVTTNWPGTVTEYKTRTAQVDLDDFVVTRPAG</sequence>
<dbReference type="Proteomes" id="UP000267128">
    <property type="component" value="Unassembled WGS sequence"/>
</dbReference>
<organism evidence="1 2">
    <name type="scientific">Nocardioides marmoriginsengisoli</name>
    <dbReference type="NCBI Taxonomy" id="661483"/>
    <lineage>
        <taxon>Bacteria</taxon>
        <taxon>Bacillati</taxon>
        <taxon>Actinomycetota</taxon>
        <taxon>Actinomycetes</taxon>
        <taxon>Propionibacteriales</taxon>
        <taxon>Nocardioidaceae</taxon>
        <taxon>Nocardioides</taxon>
    </lineage>
</organism>
<dbReference type="Pfam" id="PF13738">
    <property type="entry name" value="Pyr_redox_3"/>
    <property type="match status" value="1"/>
</dbReference>
<dbReference type="PANTHER" id="PTHR42877:SF4">
    <property type="entry name" value="FAD_NAD(P)-BINDING DOMAIN-CONTAINING PROTEIN-RELATED"/>
    <property type="match status" value="1"/>
</dbReference>
<evidence type="ECO:0000313" key="2">
    <source>
        <dbReference type="Proteomes" id="UP000267128"/>
    </source>
</evidence>
<reference evidence="1 2" key="1">
    <citation type="submission" date="2018-11" db="EMBL/GenBank/DDBJ databases">
        <authorList>
            <person name="Li F."/>
        </authorList>
    </citation>
    <scope>NUCLEOTIDE SEQUENCE [LARGE SCALE GENOMIC DNA]</scope>
    <source>
        <strain evidence="1 2">Gsoil 097</strain>
    </source>
</reference>
<dbReference type="PRINTS" id="PR00411">
    <property type="entry name" value="PNDRDTASEI"/>
</dbReference>
<comment type="caution">
    <text evidence="1">The sequence shown here is derived from an EMBL/GenBank/DDBJ whole genome shotgun (WGS) entry which is preliminary data.</text>
</comment>
<keyword evidence="2" id="KW-1185">Reference proteome</keyword>
<protein>
    <submittedName>
        <fullName evidence="1">NAD(P)/FAD-dependent oxidoreductase</fullName>
    </submittedName>
</protein>
<dbReference type="InterPro" id="IPR036188">
    <property type="entry name" value="FAD/NAD-bd_sf"/>
</dbReference>
<dbReference type="PANTHER" id="PTHR42877">
    <property type="entry name" value="L-ORNITHINE N(5)-MONOOXYGENASE-RELATED"/>
    <property type="match status" value="1"/>
</dbReference>
<dbReference type="OrthoDB" id="5168853at2"/>
<proteinExistence type="predicted"/>
<gene>
    <name evidence="1" type="ORF">EFK50_08455</name>
</gene>
<accession>A0A3N0CKE9</accession>
<dbReference type="InterPro" id="IPR051209">
    <property type="entry name" value="FAD-bind_Monooxygenase_sf"/>
</dbReference>